<sequence>MSFRHTTGRVDPLSAETGCRCLEVRSFVDDRITHLYGTPGHFFGLSLTAEVKAFLSKATCFAMAQELVVGRVHQSSTFRLMLPASVVEFLVSQVVLLDVPGLGRVPTSEGLVPHSVEFVRLASFVQIDRRCTLEELIEPLPVALAMIVGEDRLCA</sequence>
<accession>A0A1M4UFA2</accession>
<protein>
    <submittedName>
        <fullName evidence="1">Uncharacterized protein</fullName>
    </submittedName>
</protein>
<dbReference type="AlphaFoldDB" id="A0A1M4UFA2"/>
<proteinExistence type="predicted"/>
<dbReference type="RefSeq" id="WP_143146388.1">
    <property type="nucleotide sequence ID" value="NZ_FQUL01000010.1"/>
</dbReference>
<gene>
    <name evidence="1" type="ORF">SAMN02745225_00941</name>
</gene>
<organism evidence="1 2">
    <name type="scientific">Ferrithrix thermotolerans DSM 19514</name>
    <dbReference type="NCBI Taxonomy" id="1121881"/>
    <lineage>
        <taxon>Bacteria</taxon>
        <taxon>Bacillati</taxon>
        <taxon>Actinomycetota</taxon>
        <taxon>Acidimicrobiia</taxon>
        <taxon>Acidimicrobiales</taxon>
        <taxon>Acidimicrobiaceae</taxon>
        <taxon>Ferrithrix</taxon>
    </lineage>
</organism>
<dbReference type="Proteomes" id="UP000184295">
    <property type="component" value="Unassembled WGS sequence"/>
</dbReference>
<evidence type="ECO:0000313" key="2">
    <source>
        <dbReference type="Proteomes" id="UP000184295"/>
    </source>
</evidence>
<reference evidence="2" key="1">
    <citation type="submission" date="2016-11" db="EMBL/GenBank/DDBJ databases">
        <authorList>
            <person name="Varghese N."/>
            <person name="Submissions S."/>
        </authorList>
    </citation>
    <scope>NUCLEOTIDE SEQUENCE [LARGE SCALE GENOMIC DNA]</scope>
    <source>
        <strain evidence="2">DSM 19514</strain>
    </source>
</reference>
<keyword evidence="2" id="KW-1185">Reference proteome</keyword>
<name>A0A1M4UFA2_9ACTN</name>
<evidence type="ECO:0000313" key="1">
    <source>
        <dbReference type="EMBL" id="SHE55308.1"/>
    </source>
</evidence>
<dbReference type="EMBL" id="FQUL01000010">
    <property type="protein sequence ID" value="SHE55308.1"/>
    <property type="molecule type" value="Genomic_DNA"/>
</dbReference>